<dbReference type="PANTHER" id="PTHR34387">
    <property type="entry name" value="SLR1258 PROTEIN"/>
    <property type="match status" value="1"/>
</dbReference>
<organism evidence="1 2">
    <name type="scientific">Streptomyces thermolilacinus SPC6</name>
    <dbReference type="NCBI Taxonomy" id="1306406"/>
    <lineage>
        <taxon>Bacteria</taxon>
        <taxon>Bacillati</taxon>
        <taxon>Actinomycetota</taxon>
        <taxon>Actinomycetes</taxon>
        <taxon>Kitasatosporales</taxon>
        <taxon>Streptomycetaceae</taxon>
        <taxon>Streptomyces</taxon>
    </lineage>
</organism>
<dbReference type="Gene3D" id="3.30.70.2970">
    <property type="entry name" value="Protein of unknown function (DUF541), domain 2"/>
    <property type="match status" value="1"/>
</dbReference>
<dbReference type="PANTHER" id="PTHR34387:SF1">
    <property type="entry name" value="PERIPLASMIC IMMUNOGENIC PROTEIN"/>
    <property type="match status" value="1"/>
</dbReference>
<accession>A0A1D3DWI7</accession>
<evidence type="ECO:0000313" key="1">
    <source>
        <dbReference type="EMBL" id="OEJ96684.1"/>
    </source>
</evidence>
<sequence length="223" mass="24968">MNTPQTPHHPHLTVRGEAHIETDPDLAHIQITLTARGTNPHTTLNDLTQRNTTAINLIRSYGPALHNLHTTNLTLTPQLTRHGRNEHIHTHHATTHLTATLNDFTALNELITRLTDIDLTRIDGPWWTLHPTSPTHTQARQQALTNAIQRARDYAHALGTELHTLIELDDTTPDHTPYPGPTQRLAFATESTEATPPPLDLQPQRQTITAHITARFTLHPPTL</sequence>
<dbReference type="RefSeq" id="WP_023589194.1">
    <property type="nucleotide sequence ID" value="NZ_ASHX02000001.1"/>
</dbReference>
<dbReference type="Pfam" id="PF04402">
    <property type="entry name" value="SIMPL"/>
    <property type="match status" value="1"/>
</dbReference>
<dbReference type="EMBL" id="ASHX02000001">
    <property type="protein sequence ID" value="OEJ96684.1"/>
    <property type="molecule type" value="Genomic_DNA"/>
</dbReference>
<dbReference type="GO" id="GO:0006974">
    <property type="term" value="P:DNA damage response"/>
    <property type="evidence" value="ECO:0007669"/>
    <property type="project" value="TreeGrafter"/>
</dbReference>
<dbReference type="Gene3D" id="3.30.110.170">
    <property type="entry name" value="Protein of unknown function (DUF541), domain 1"/>
    <property type="match status" value="1"/>
</dbReference>
<dbReference type="STRING" id="1306406.J116_021745"/>
<name>A0A1D3DWI7_9ACTN</name>
<dbReference type="InterPro" id="IPR007497">
    <property type="entry name" value="SIMPL/DUF541"/>
</dbReference>
<dbReference type="AlphaFoldDB" id="A0A1D3DWI7"/>
<dbReference type="Proteomes" id="UP000095329">
    <property type="component" value="Unassembled WGS sequence"/>
</dbReference>
<dbReference type="OrthoDB" id="3689574at2"/>
<reference evidence="1 2" key="1">
    <citation type="journal article" date="2013" name="Genome Announc.">
        <title>Genome Sequence of Streptomyces violaceusniger Strain SPC6, a Halotolerant Streptomycete That Exhibits Rapid Growth and Development.</title>
        <authorList>
            <person name="Chen X."/>
            <person name="Zhang B."/>
            <person name="Zhang W."/>
            <person name="Wu X."/>
            <person name="Zhang M."/>
            <person name="Chen T."/>
            <person name="Liu G."/>
            <person name="Dyson P."/>
        </authorList>
    </citation>
    <scope>NUCLEOTIDE SEQUENCE [LARGE SCALE GENOMIC DNA]</scope>
    <source>
        <strain evidence="1 2">SPC6</strain>
    </source>
</reference>
<comment type="caution">
    <text evidence="1">The sequence shown here is derived from an EMBL/GenBank/DDBJ whole genome shotgun (WGS) entry which is preliminary data.</text>
</comment>
<evidence type="ECO:0008006" key="3">
    <source>
        <dbReference type="Google" id="ProtNLM"/>
    </source>
</evidence>
<proteinExistence type="predicted"/>
<keyword evidence="2" id="KW-1185">Reference proteome</keyword>
<gene>
    <name evidence="1" type="ORF">J116_021745</name>
</gene>
<dbReference type="eggNOG" id="COG2968">
    <property type="taxonomic scope" value="Bacteria"/>
</dbReference>
<protein>
    <recommendedName>
        <fullName evidence="3">SIMPL domain-containing protein</fullName>
    </recommendedName>
</protein>
<dbReference type="InterPro" id="IPR052022">
    <property type="entry name" value="26kDa_periplasmic_antigen"/>
</dbReference>
<evidence type="ECO:0000313" key="2">
    <source>
        <dbReference type="Proteomes" id="UP000095329"/>
    </source>
</evidence>